<dbReference type="SUPFAM" id="SSF56317">
    <property type="entry name" value="Carbon-nitrogen hydrolase"/>
    <property type="match status" value="1"/>
</dbReference>
<accession>A0AB34KI71</accession>
<dbReference type="Gene3D" id="3.60.110.10">
    <property type="entry name" value="Carbon-nitrogen hydrolase"/>
    <property type="match status" value="1"/>
</dbReference>
<sequence length="329" mass="36172">MKIATLQLDSKIRNVTTNIATADSILASSPPPPDLDLLVLPELAFTGYNYPSYDSIQPYLEPTTAGATTKWAIATATRLRCHVIVGYPEISTDIDEDRQPTTDGEPVHKRYNSTVTVSPTGEILANYRKSFLYYTDESWAAEGPAGFYCDSLGSLGKVGLGICMDINPYQFSAPWDKYEFATHVLSGGAKLIVMSMAWLTTLPKEEIKVLPGQPALETVGYWLQRFEPAIEASKSGEDITVVFSNRIGIEWNEVKELTTKTGQVIPLGDEVCYAGSSCAMRFSNGEVSILDMLGKGEEGLLLVDTDIPAKYALRLRERITTNEEEEDTS</sequence>
<dbReference type="RefSeq" id="XP_069225786.1">
    <property type="nucleotide sequence ID" value="XM_069377384.1"/>
</dbReference>
<reference evidence="2 3" key="1">
    <citation type="journal article" date="2020" name="Microbiol. Resour. Announc.">
        <title>Draft Genome Sequence of a Cladosporium Species Isolated from the Mesophotic Ascidian Didemnum maculosum.</title>
        <authorList>
            <person name="Gioti A."/>
            <person name="Siaperas R."/>
            <person name="Nikolaivits E."/>
            <person name="Le Goff G."/>
            <person name="Ouazzani J."/>
            <person name="Kotoulas G."/>
            <person name="Topakas E."/>
        </authorList>
    </citation>
    <scope>NUCLEOTIDE SEQUENCE [LARGE SCALE GENOMIC DNA]</scope>
    <source>
        <strain evidence="2 3">TM138-S3</strain>
    </source>
</reference>
<dbReference type="GO" id="GO:0070773">
    <property type="term" value="F:protein-N-terminal glutamine amidohydrolase activity"/>
    <property type="evidence" value="ECO:0007669"/>
    <property type="project" value="InterPro"/>
</dbReference>
<keyword evidence="3" id="KW-1185">Reference proteome</keyword>
<organism evidence="2 3">
    <name type="scientific">Cladosporium halotolerans</name>
    <dbReference type="NCBI Taxonomy" id="1052096"/>
    <lineage>
        <taxon>Eukaryota</taxon>
        <taxon>Fungi</taxon>
        <taxon>Dikarya</taxon>
        <taxon>Ascomycota</taxon>
        <taxon>Pezizomycotina</taxon>
        <taxon>Dothideomycetes</taxon>
        <taxon>Dothideomycetidae</taxon>
        <taxon>Cladosporiales</taxon>
        <taxon>Cladosporiaceae</taxon>
        <taxon>Cladosporium</taxon>
    </lineage>
</organism>
<gene>
    <name evidence="2" type="ORF">WHR41_08780</name>
</gene>
<evidence type="ECO:0000313" key="2">
    <source>
        <dbReference type="EMBL" id="KAL1582679.1"/>
    </source>
</evidence>
<dbReference type="InterPro" id="IPR003010">
    <property type="entry name" value="C-N_Hydrolase"/>
</dbReference>
<dbReference type="PROSITE" id="PS50263">
    <property type="entry name" value="CN_HYDROLASE"/>
    <property type="match status" value="1"/>
</dbReference>
<dbReference type="AlphaFoldDB" id="A0AB34KI71"/>
<dbReference type="PANTHER" id="PTHR11750:SF26">
    <property type="entry name" value="PROTEIN N-TERMINAL AMIDASE"/>
    <property type="match status" value="1"/>
</dbReference>
<dbReference type="Proteomes" id="UP000803884">
    <property type="component" value="Unassembled WGS sequence"/>
</dbReference>
<dbReference type="GeneID" id="96010222"/>
<dbReference type="GO" id="GO:0030163">
    <property type="term" value="P:protein catabolic process"/>
    <property type="evidence" value="ECO:0007669"/>
    <property type="project" value="TreeGrafter"/>
</dbReference>
<name>A0AB34KI71_9PEZI</name>
<protein>
    <recommendedName>
        <fullName evidence="1">CN hydrolase domain-containing protein</fullName>
    </recommendedName>
</protein>
<dbReference type="InterPro" id="IPR036526">
    <property type="entry name" value="C-N_Hydrolase_sf"/>
</dbReference>
<dbReference type="InterPro" id="IPR039703">
    <property type="entry name" value="Nta1"/>
</dbReference>
<proteinExistence type="predicted"/>
<comment type="caution">
    <text evidence="2">The sequence shown here is derived from an EMBL/GenBank/DDBJ whole genome shotgun (WGS) entry which is preliminary data.</text>
</comment>
<dbReference type="PANTHER" id="PTHR11750">
    <property type="entry name" value="PROTEIN N-TERMINAL AMIDASE"/>
    <property type="match status" value="1"/>
</dbReference>
<dbReference type="Pfam" id="PF00795">
    <property type="entry name" value="CN_hydrolase"/>
    <property type="match status" value="1"/>
</dbReference>
<dbReference type="EMBL" id="JAAQHG020000046">
    <property type="protein sequence ID" value="KAL1582679.1"/>
    <property type="molecule type" value="Genomic_DNA"/>
</dbReference>
<feature type="domain" description="CN hydrolase" evidence="1">
    <location>
        <begin position="1"/>
        <end position="307"/>
    </location>
</feature>
<evidence type="ECO:0000313" key="3">
    <source>
        <dbReference type="Proteomes" id="UP000803884"/>
    </source>
</evidence>
<dbReference type="GO" id="GO:0008418">
    <property type="term" value="F:protein-N-terminal asparagine amidohydrolase activity"/>
    <property type="evidence" value="ECO:0007669"/>
    <property type="project" value="InterPro"/>
</dbReference>
<evidence type="ECO:0000259" key="1">
    <source>
        <dbReference type="PROSITE" id="PS50263"/>
    </source>
</evidence>